<gene>
    <name evidence="2" type="ORF">FM119_02470</name>
</gene>
<keyword evidence="1" id="KW-0812">Transmembrane</keyword>
<keyword evidence="1" id="KW-1133">Transmembrane helix</keyword>
<protein>
    <submittedName>
        <fullName evidence="2">Uncharacterized protein</fullName>
    </submittedName>
</protein>
<dbReference type="Proteomes" id="UP000196778">
    <property type="component" value="Unassembled WGS sequence"/>
</dbReference>
<reference evidence="3" key="1">
    <citation type="submission" date="2017-02" db="EMBL/GenBank/DDBJ databases">
        <authorList>
            <person name="Dridi B."/>
        </authorList>
    </citation>
    <scope>NUCLEOTIDE SEQUENCE [LARGE SCALE GENOMIC DNA]</scope>
    <source>
        <strain evidence="3">EB411</strain>
    </source>
</reference>
<dbReference type="EMBL" id="FUKR01000016">
    <property type="protein sequence ID" value="SJN20850.1"/>
    <property type="molecule type" value="Genomic_DNA"/>
</dbReference>
<dbReference type="RefSeq" id="WP_179205165.1">
    <property type="nucleotide sequence ID" value="NZ_FUKR01000016.1"/>
</dbReference>
<keyword evidence="1" id="KW-0472">Membrane</keyword>
<feature type="transmembrane region" description="Helical" evidence="1">
    <location>
        <begin position="21"/>
        <end position="47"/>
    </location>
</feature>
<dbReference type="AlphaFoldDB" id="A0A1R4ILU3"/>
<organism evidence="2 3">
    <name type="scientific">Mycetocola reblochoni REB411</name>
    <dbReference type="NCBI Taxonomy" id="1255698"/>
    <lineage>
        <taxon>Bacteria</taxon>
        <taxon>Bacillati</taxon>
        <taxon>Actinomycetota</taxon>
        <taxon>Actinomycetes</taxon>
        <taxon>Micrococcales</taxon>
        <taxon>Microbacteriaceae</taxon>
        <taxon>Mycetocola</taxon>
    </lineage>
</organism>
<evidence type="ECO:0000256" key="1">
    <source>
        <dbReference type="SAM" id="Phobius"/>
    </source>
</evidence>
<name>A0A1R4ILU3_9MICO</name>
<sequence>MTNDREFNRIIRRDKATRTAGTILGWATIALIGSLIAWGLVAIWTAILA</sequence>
<accession>A0A1R4ILU3</accession>
<evidence type="ECO:0000313" key="3">
    <source>
        <dbReference type="Proteomes" id="UP000196778"/>
    </source>
</evidence>
<evidence type="ECO:0000313" key="2">
    <source>
        <dbReference type="EMBL" id="SJN20850.1"/>
    </source>
</evidence>
<keyword evidence="3" id="KW-1185">Reference proteome</keyword>
<proteinExistence type="predicted"/>